<feature type="domain" description="Flagellar basal body rod protein N-terminal" evidence="8">
    <location>
        <begin position="8"/>
        <end position="36"/>
    </location>
</feature>
<dbReference type="Proteomes" id="UP000500767">
    <property type="component" value="Chromosome"/>
</dbReference>
<dbReference type="EMBL" id="CP053708">
    <property type="protein sequence ID" value="QKE88733.1"/>
    <property type="molecule type" value="Genomic_DNA"/>
</dbReference>
<dbReference type="PANTHER" id="PTHR30033">
    <property type="entry name" value="FLAGELLAR HOOK-ASSOCIATED PROTEIN 1"/>
    <property type="match status" value="1"/>
</dbReference>
<comment type="subcellular location">
    <subcellularLocation>
        <location evidence="1">Bacterial flagellum basal body</location>
    </subcellularLocation>
    <subcellularLocation>
        <location evidence="2 7">Secreted</location>
    </subcellularLocation>
</comment>
<dbReference type="InterPro" id="IPR053927">
    <property type="entry name" value="FlgK_helical"/>
</dbReference>
<evidence type="ECO:0000256" key="3">
    <source>
        <dbReference type="ARBA" id="ARBA00009677"/>
    </source>
</evidence>
<dbReference type="GO" id="GO:0009424">
    <property type="term" value="C:bacterial-type flagellum hook"/>
    <property type="evidence" value="ECO:0007669"/>
    <property type="project" value="UniProtKB-UniRule"/>
</dbReference>
<dbReference type="GO" id="GO:0005576">
    <property type="term" value="C:extracellular region"/>
    <property type="evidence" value="ECO:0007669"/>
    <property type="project" value="UniProtKB-SubCell"/>
</dbReference>
<comment type="similarity">
    <text evidence="3 7">Belongs to the flagella basal body rod proteins family.</text>
</comment>
<keyword evidence="5 7" id="KW-0964">Secreted</keyword>
<protein>
    <recommendedName>
        <fullName evidence="4 7">Flagellar hook-associated protein 1</fullName>
        <shortName evidence="7">HAP1</shortName>
    </recommendedName>
</protein>
<sequence>MSLSSSLSIASSGLSALQAELAVASQNVANAGTAGYAKETASVSSRTSGGQPGGVLTGLTGRVVDTALEASLYAQNATVAALIATNTNLAPILALQGSTSSLPGISGTLSDTVGNLQTSLISLEADPTNAAGQQAVLAAAGSLASNIRTTANAYQTQRQTAQDAALDDVATANASLASIGSLSDRIAQGRITGISTADLENQRAVAMTSLSNVLSVQFKETANGDMLVSTANGLSLPTRSTEGPLATSDATVTVSSVYPDSIPAITLDGRDVTSSLTGGALGANIVLRDTTLPTMQAELDSFSQTLASRFDSQGLTLFTDGSGNLPGSGGTGPSPAGQVGFANVIQVNPAVSANPSIVRDGSHDVTGTTTGASGFTVNAGRGTADTTLIDRLLDFTLGAQVQLGVTQPSASSTGLGLNGALSSPYSGGGSLTSLASTLTGAQASTINQVTTGLASETVIQTSLGAKVASVSGVSVDDEMSSIVALQNAYAANAKVIAAVQSMFSALLNATN</sequence>
<evidence type="ECO:0000259" key="9">
    <source>
        <dbReference type="Pfam" id="PF06429"/>
    </source>
</evidence>
<proteinExistence type="inferred from homology"/>
<keyword evidence="11" id="KW-0966">Cell projection</keyword>
<dbReference type="InterPro" id="IPR001444">
    <property type="entry name" value="Flag_bb_rod_N"/>
</dbReference>
<dbReference type="PRINTS" id="PR01005">
    <property type="entry name" value="FLGHOOKAP1"/>
</dbReference>
<keyword evidence="12" id="KW-1185">Reference proteome</keyword>
<evidence type="ECO:0000259" key="10">
    <source>
        <dbReference type="Pfam" id="PF22638"/>
    </source>
</evidence>
<dbReference type="AlphaFoldDB" id="A0A6M8H7I5"/>
<dbReference type="InterPro" id="IPR002371">
    <property type="entry name" value="FlgK"/>
</dbReference>
<organism evidence="11 12">
    <name type="scientific">Lichenicola cladoniae</name>
    <dbReference type="NCBI Taxonomy" id="1484109"/>
    <lineage>
        <taxon>Bacteria</taxon>
        <taxon>Pseudomonadati</taxon>
        <taxon>Pseudomonadota</taxon>
        <taxon>Alphaproteobacteria</taxon>
        <taxon>Acetobacterales</taxon>
        <taxon>Acetobacteraceae</taxon>
        <taxon>Lichenicola</taxon>
    </lineage>
</organism>
<reference evidence="11 12" key="1">
    <citation type="journal article" date="2014" name="World J. Microbiol. Biotechnol.">
        <title>Biodiversity and physiological characteristics of Antarctic and Arctic lichens-associated bacteria.</title>
        <authorList>
            <person name="Lee Y.M."/>
            <person name="Kim E.H."/>
            <person name="Lee H.K."/>
            <person name="Hong S.G."/>
        </authorList>
    </citation>
    <scope>NUCLEOTIDE SEQUENCE [LARGE SCALE GENOMIC DNA]</scope>
    <source>
        <strain evidence="11 12">PAMC 26569</strain>
    </source>
</reference>
<dbReference type="PANTHER" id="PTHR30033:SF2">
    <property type="entry name" value="FLAGELLAR HOOK PROTEIN"/>
    <property type="match status" value="1"/>
</dbReference>
<keyword evidence="11" id="KW-0969">Cilium</keyword>
<evidence type="ECO:0000313" key="12">
    <source>
        <dbReference type="Proteomes" id="UP000500767"/>
    </source>
</evidence>
<name>A0A6M8H7I5_9PROT</name>
<dbReference type="Pfam" id="PF06429">
    <property type="entry name" value="Flg_bbr_C"/>
    <property type="match status" value="1"/>
</dbReference>
<evidence type="ECO:0000259" key="8">
    <source>
        <dbReference type="Pfam" id="PF00460"/>
    </source>
</evidence>
<feature type="domain" description="Flagellar basal-body/hook protein C-terminal" evidence="9">
    <location>
        <begin position="470"/>
        <end position="508"/>
    </location>
</feature>
<keyword evidence="11" id="KW-0282">Flagellum</keyword>
<dbReference type="SUPFAM" id="SSF64518">
    <property type="entry name" value="Phase 1 flagellin"/>
    <property type="match status" value="1"/>
</dbReference>
<dbReference type="GO" id="GO:0044780">
    <property type="term" value="P:bacterial-type flagellum assembly"/>
    <property type="evidence" value="ECO:0007669"/>
    <property type="project" value="InterPro"/>
</dbReference>
<dbReference type="RefSeq" id="WP_171837169.1">
    <property type="nucleotide sequence ID" value="NZ_CP053708.1"/>
</dbReference>
<gene>
    <name evidence="7" type="primary">flgK</name>
    <name evidence="11" type="ORF">HN018_00480</name>
</gene>
<dbReference type="GO" id="GO:0009425">
    <property type="term" value="C:bacterial-type flagellum basal body"/>
    <property type="evidence" value="ECO:0007669"/>
    <property type="project" value="UniProtKB-SubCell"/>
</dbReference>
<evidence type="ECO:0000256" key="6">
    <source>
        <dbReference type="ARBA" id="ARBA00023143"/>
    </source>
</evidence>
<dbReference type="Pfam" id="PF00460">
    <property type="entry name" value="Flg_bb_rod"/>
    <property type="match status" value="1"/>
</dbReference>
<evidence type="ECO:0000256" key="2">
    <source>
        <dbReference type="ARBA" id="ARBA00004613"/>
    </source>
</evidence>
<dbReference type="Pfam" id="PF22638">
    <property type="entry name" value="FlgK_D1"/>
    <property type="match status" value="1"/>
</dbReference>
<feature type="domain" description="Flagellar hook-associated protein FlgK helical" evidence="10">
    <location>
        <begin position="107"/>
        <end position="313"/>
    </location>
</feature>
<evidence type="ECO:0000313" key="11">
    <source>
        <dbReference type="EMBL" id="QKE88733.1"/>
    </source>
</evidence>
<dbReference type="InterPro" id="IPR010930">
    <property type="entry name" value="Flg_bb/hook_C_dom"/>
</dbReference>
<dbReference type="KEGG" id="lck:HN018_00480"/>
<evidence type="ECO:0000256" key="4">
    <source>
        <dbReference type="ARBA" id="ARBA00016244"/>
    </source>
</evidence>
<evidence type="ECO:0000256" key="5">
    <source>
        <dbReference type="ARBA" id="ARBA00022525"/>
    </source>
</evidence>
<evidence type="ECO:0000256" key="1">
    <source>
        <dbReference type="ARBA" id="ARBA00004117"/>
    </source>
</evidence>
<evidence type="ECO:0000256" key="7">
    <source>
        <dbReference type="RuleBase" id="RU362065"/>
    </source>
</evidence>
<keyword evidence="6 7" id="KW-0975">Bacterial flagellum</keyword>
<accession>A0A6M8H7I5</accession>
<dbReference type="GO" id="GO:0005198">
    <property type="term" value="F:structural molecule activity"/>
    <property type="evidence" value="ECO:0007669"/>
    <property type="project" value="UniProtKB-UniRule"/>
</dbReference>